<evidence type="ECO:0000313" key="3">
    <source>
        <dbReference type="Proteomes" id="UP000250043"/>
    </source>
</evidence>
<dbReference type="SMART" id="SM00225">
    <property type="entry name" value="BTB"/>
    <property type="match status" value="1"/>
</dbReference>
<organism evidence="2 3">
    <name type="scientific">Obba rivulosa</name>
    <dbReference type="NCBI Taxonomy" id="1052685"/>
    <lineage>
        <taxon>Eukaryota</taxon>
        <taxon>Fungi</taxon>
        <taxon>Dikarya</taxon>
        <taxon>Basidiomycota</taxon>
        <taxon>Agaricomycotina</taxon>
        <taxon>Agaricomycetes</taxon>
        <taxon>Polyporales</taxon>
        <taxon>Gelatoporiaceae</taxon>
        <taxon>Obba</taxon>
    </lineage>
</organism>
<feature type="domain" description="BTB" evidence="1">
    <location>
        <begin position="22"/>
        <end position="90"/>
    </location>
</feature>
<accession>A0A8E2DQ56</accession>
<keyword evidence="3" id="KW-1185">Reference proteome</keyword>
<dbReference type="AlphaFoldDB" id="A0A8E2DQ56"/>
<dbReference type="SUPFAM" id="SSF54695">
    <property type="entry name" value="POZ domain"/>
    <property type="match status" value="1"/>
</dbReference>
<dbReference type="Gene3D" id="3.30.710.10">
    <property type="entry name" value="Potassium Channel Kv1.1, Chain A"/>
    <property type="match status" value="1"/>
</dbReference>
<sequence>MPTSKTSYQPPYAMSPFDDPDADFVIRTSDNADFRVHKAFLTTASPVFKDMFALPMAKEKDVSQEYRDGAPVVELVDDARTIQNMLCIIYPFQRPDLATLEDVYAVLRIGEKYGMDHVLASTIPSLMRYAETEPLRIFGIAYRFGFTQEARIVAQQTIRYPMLPLPSQMPKEIVDLPIAIFYNLLQYHRKCREAVDAVFTDLGWTLTDIPNFSASRIDNRIITSSSWIWFSDVSHSHCAMSPRTFSFVLEGVEGRACPRAWWTDYIAQAKAASQVYGWRAALTSPEVLEPAFRQASRCPTCGKEVYKHLTAFASHLADKIDFVIAEITLQLEEIASN</sequence>
<evidence type="ECO:0000259" key="1">
    <source>
        <dbReference type="PROSITE" id="PS50097"/>
    </source>
</evidence>
<reference evidence="2 3" key="1">
    <citation type="submission" date="2016-07" db="EMBL/GenBank/DDBJ databases">
        <title>Draft genome of the white-rot fungus Obba rivulosa 3A-2.</title>
        <authorList>
            <consortium name="DOE Joint Genome Institute"/>
            <person name="Miettinen O."/>
            <person name="Riley R."/>
            <person name="Acob R."/>
            <person name="Barry K."/>
            <person name="Cullen D."/>
            <person name="De Vries R."/>
            <person name="Hainaut M."/>
            <person name="Hatakka A."/>
            <person name="Henrissat B."/>
            <person name="Hilden K."/>
            <person name="Kuo R."/>
            <person name="Labutti K."/>
            <person name="Lipzen A."/>
            <person name="Makela M.R."/>
            <person name="Sandor L."/>
            <person name="Spatafora J.W."/>
            <person name="Grigoriev I.V."/>
            <person name="Hibbett D.S."/>
        </authorList>
    </citation>
    <scope>NUCLEOTIDE SEQUENCE [LARGE SCALE GENOMIC DNA]</scope>
    <source>
        <strain evidence="2 3">3A-2</strain>
    </source>
</reference>
<dbReference type="EMBL" id="KV722351">
    <property type="protein sequence ID" value="OCH93744.1"/>
    <property type="molecule type" value="Genomic_DNA"/>
</dbReference>
<gene>
    <name evidence="2" type="ORF">OBBRIDRAFT_885268</name>
</gene>
<proteinExistence type="predicted"/>
<dbReference type="OrthoDB" id="6359816at2759"/>
<protein>
    <recommendedName>
        <fullName evidence="1">BTB domain-containing protein</fullName>
    </recommendedName>
</protein>
<dbReference type="Proteomes" id="UP000250043">
    <property type="component" value="Unassembled WGS sequence"/>
</dbReference>
<dbReference type="InterPro" id="IPR011333">
    <property type="entry name" value="SKP1/BTB/POZ_sf"/>
</dbReference>
<dbReference type="PROSITE" id="PS50097">
    <property type="entry name" value="BTB"/>
    <property type="match status" value="1"/>
</dbReference>
<evidence type="ECO:0000313" key="2">
    <source>
        <dbReference type="EMBL" id="OCH93744.1"/>
    </source>
</evidence>
<dbReference type="Pfam" id="PF00651">
    <property type="entry name" value="BTB"/>
    <property type="match status" value="1"/>
</dbReference>
<name>A0A8E2DQ56_9APHY</name>
<dbReference type="InterPro" id="IPR000210">
    <property type="entry name" value="BTB/POZ_dom"/>
</dbReference>